<dbReference type="SUPFAM" id="SSF46785">
    <property type="entry name" value="Winged helix' DNA-binding domain"/>
    <property type="match status" value="1"/>
</dbReference>
<dbReference type="RefSeq" id="WP_044664646.1">
    <property type="nucleotide sequence ID" value="NZ_CDRZ01000112.1"/>
</dbReference>
<evidence type="ECO:0000259" key="5">
    <source>
        <dbReference type="PROSITE" id="PS50931"/>
    </source>
</evidence>
<reference evidence="7" key="1">
    <citation type="submission" date="2015-01" db="EMBL/GenBank/DDBJ databases">
        <authorList>
            <person name="Manzoor Shahid"/>
            <person name="Zubair Saima"/>
        </authorList>
    </citation>
    <scope>NUCLEOTIDE SEQUENCE [LARGE SCALE GENOMIC DNA]</scope>
    <source>
        <strain evidence="7">Sp3</strain>
    </source>
</reference>
<dbReference type="Pfam" id="PF03466">
    <property type="entry name" value="LysR_substrate"/>
    <property type="match status" value="1"/>
</dbReference>
<dbReference type="OrthoDB" id="1652954at2"/>
<dbReference type="FunFam" id="1.10.10.10:FF:000001">
    <property type="entry name" value="LysR family transcriptional regulator"/>
    <property type="match status" value="1"/>
</dbReference>
<sequence>MDIKSFRYFISLARHRSFTKAAKECSVTQTAMSIHISKLEEKLNFKLFSRNSRNVVLTEAGAHFLVHAKRMLEEYEQAVAESYNISLGYDGRLLVGASNFPDAICIIDYIKAFHRKYPNILVETVTETEVNEPDGFRDLELDVAVCLPYELQADPDIDVIPLVRRPLRFVVSADHPLADKQKLNPKDLAGEKIFVLQLTRFRNTSDRVSQEWLMSGIDTSQLIEVDDFDDILILASSGLGVGALPYYLTDTSNSRFVVLDLDGMAPYADLALAYLRDSQNPALQLFLEVVQEMRKE</sequence>
<gene>
    <name evidence="6" type="ORF">SSCH_20010</name>
</gene>
<dbReference type="Gene3D" id="1.10.10.10">
    <property type="entry name" value="Winged helix-like DNA-binding domain superfamily/Winged helix DNA-binding domain"/>
    <property type="match status" value="1"/>
</dbReference>
<dbReference type="Proteomes" id="UP000046155">
    <property type="component" value="Unassembled WGS sequence"/>
</dbReference>
<dbReference type="Gene3D" id="3.40.190.10">
    <property type="entry name" value="Periplasmic binding protein-like II"/>
    <property type="match status" value="2"/>
</dbReference>
<feature type="domain" description="HTH lysR-type" evidence="5">
    <location>
        <begin position="1"/>
        <end position="58"/>
    </location>
</feature>
<comment type="similarity">
    <text evidence="1">Belongs to the LysR transcriptional regulatory family.</text>
</comment>
<dbReference type="InterPro" id="IPR036390">
    <property type="entry name" value="WH_DNA-bd_sf"/>
</dbReference>
<evidence type="ECO:0000313" key="7">
    <source>
        <dbReference type="Proteomes" id="UP000046155"/>
    </source>
</evidence>
<keyword evidence="2" id="KW-0805">Transcription regulation</keyword>
<organism evidence="6 7">
    <name type="scientific">Syntrophaceticus schinkii</name>
    <dbReference type="NCBI Taxonomy" id="499207"/>
    <lineage>
        <taxon>Bacteria</taxon>
        <taxon>Bacillati</taxon>
        <taxon>Bacillota</taxon>
        <taxon>Clostridia</taxon>
        <taxon>Thermoanaerobacterales</taxon>
        <taxon>Thermoanaerobacterales Family III. Incertae Sedis</taxon>
        <taxon>Syntrophaceticus</taxon>
    </lineage>
</organism>
<evidence type="ECO:0000256" key="2">
    <source>
        <dbReference type="ARBA" id="ARBA00023015"/>
    </source>
</evidence>
<keyword evidence="3" id="KW-0238">DNA-binding</keyword>
<proteinExistence type="inferred from homology"/>
<evidence type="ECO:0000256" key="4">
    <source>
        <dbReference type="ARBA" id="ARBA00023163"/>
    </source>
</evidence>
<protein>
    <submittedName>
        <fullName evidence="6">Putative Transcriptional regulator, LysR family</fullName>
    </submittedName>
</protein>
<dbReference type="PANTHER" id="PTHR30346">
    <property type="entry name" value="TRANSCRIPTIONAL DUAL REGULATOR HCAR-RELATED"/>
    <property type="match status" value="1"/>
</dbReference>
<evidence type="ECO:0000256" key="3">
    <source>
        <dbReference type="ARBA" id="ARBA00023125"/>
    </source>
</evidence>
<dbReference type="PRINTS" id="PR00039">
    <property type="entry name" value="HTHLYSR"/>
</dbReference>
<dbReference type="InterPro" id="IPR000847">
    <property type="entry name" value="LysR_HTH_N"/>
</dbReference>
<dbReference type="GO" id="GO:0003700">
    <property type="term" value="F:DNA-binding transcription factor activity"/>
    <property type="evidence" value="ECO:0007669"/>
    <property type="project" value="InterPro"/>
</dbReference>
<dbReference type="GO" id="GO:0003677">
    <property type="term" value="F:DNA binding"/>
    <property type="evidence" value="ECO:0007669"/>
    <property type="project" value="UniProtKB-KW"/>
</dbReference>
<dbReference type="AlphaFoldDB" id="A0A0B7MLF1"/>
<dbReference type="PROSITE" id="PS50931">
    <property type="entry name" value="HTH_LYSR"/>
    <property type="match status" value="1"/>
</dbReference>
<dbReference type="InterPro" id="IPR005119">
    <property type="entry name" value="LysR_subst-bd"/>
</dbReference>
<evidence type="ECO:0000256" key="1">
    <source>
        <dbReference type="ARBA" id="ARBA00009437"/>
    </source>
</evidence>
<dbReference type="GO" id="GO:0032993">
    <property type="term" value="C:protein-DNA complex"/>
    <property type="evidence" value="ECO:0007669"/>
    <property type="project" value="TreeGrafter"/>
</dbReference>
<keyword evidence="7" id="KW-1185">Reference proteome</keyword>
<evidence type="ECO:0000313" key="6">
    <source>
        <dbReference type="EMBL" id="CEO88502.1"/>
    </source>
</evidence>
<dbReference type="InterPro" id="IPR036388">
    <property type="entry name" value="WH-like_DNA-bd_sf"/>
</dbReference>
<dbReference type="SUPFAM" id="SSF53850">
    <property type="entry name" value="Periplasmic binding protein-like II"/>
    <property type="match status" value="1"/>
</dbReference>
<dbReference type="EMBL" id="CDRZ01000112">
    <property type="protein sequence ID" value="CEO88502.1"/>
    <property type="molecule type" value="Genomic_DNA"/>
</dbReference>
<name>A0A0B7MLF1_9FIRM</name>
<accession>A0A0B7MLF1</accession>
<dbReference type="CDD" id="cd05466">
    <property type="entry name" value="PBP2_LTTR_substrate"/>
    <property type="match status" value="1"/>
</dbReference>
<keyword evidence="4" id="KW-0804">Transcription</keyword>
<dbReference type="Pfam" id="PF00126">
    <property type="entry name" value="HTH_1"/>
    <property type="match status" value="1"/>
</dbReference>
<dbReference type="PANTHER" id="PTHR30346:SF28">
    <property type="entry name" value="HTH-TYPE TRANSCRIPTIONAL REGULATOR CYNR"/>
    <property type="match status" value="1"/>
</dbReference>